<evidence type="ECO:0000256" key="2">
    <source>
        <dbReference type="ARBA" id="ARBA00009196"/>
    </source>
</evidence>
<dbReference type="CDD" id="cd05144">
    <property type="entry name" value="RIO2_C"/>
    <property type="match status" value="1"/>
</dbReference>
<keyword evidence="6" id="KW-0479">Metal-binding</keyword>
<reference evidence="15" key="1">
    <citation type="journal article" date="2015" name="Microbiology">
        <title>Genome of Methanoregula boonei 6A8 reveals adaptations to oligotrophic peatland environments.</title>
        <authorList>
            <person name="Braeuer S."/>
            <person name="Cadillo-Quiroz H."/>
            <person name="Kyrpides N."/>
            <person name="Woyke T."/>
            <person name="Goodwin L."/>
            <person name="Detter C."/>
            <person name="Podell S."/>
            <person name="Yavitt J.B."/>
            <person name="Zinder S.H."/>
        </authorList>
    </citation>
    <scope>NUCLEOTIDE SEQUENCE [LARGE SCALE GENOMIC DNA]</scope>
    <source>
        <strain evidence="15">DSM 21154 / JCM 14090 / 6A8</strain>
    </source>
</reference>
<evidence type="ECO:0000259" key="13">
    <source>
        <dbReference type="SMART" id="SM00090"/>
    </source>
</evidence>
<comment type="cofactor">
    <cofactor evidence="1">
        <name>Mg(2+)</name>
        <dbReference type="ChEBI" id="CHEBI:18420"/>
    </cofactor>
</comment>
<dbReference type="InterPro" id="IPR018935">
    <property type="entry name" value="RIO_kinase_CS"/>
</dbReference>
<dbReference type="InterPro" id="IPR015285">
    <property type="entry name" value="RIO2_wHTH_N"/>
</dbReference>
<dbReference type="Gene3D" id="1.10.10.10">
    <property type="entry name" value="Winged helix-like DNA-binding domain superfamily/Winged helix DNA-binding domain"/>
    <property type="match status" value="1"/>
</dbReference>
<dbReference type="SUPFAM" id="SSF56112">
    <property type="entry name" value="Protein kinase-like (PK-like)"/>
    <property type="match status" value="1"/>
</dbReference>
<dbReference type="AlphaFoldDB" id="A7IAS4"/>
<dbReference type="STRING" id="456442.Mboo_2321"/>
<evidence type="ECO:0000313" key="14">
    <source>
        <dbReference type="EMBL" id="ABS56835.1"/>
    </source>
</evidence>
<protein>
    <recommendedName>
        <fullName evidence="3">non-specific serine/threonine protein kinase</fullName>
        <ecNumber evidence="3">2.7.11.1</ecNumber>
    </recommendedName>
</protein>
<evidence type="ECO:0000256" key="9">
    <source>
        <dbReference type="ARBA" id="ARBA00022840"/>
    </source>
</evidence>
<keyword evidence="8" id="KW-0418">Kinase</keyword>
<dbReference type="GO" id="GO:0004674">
    <property type="term" value="F:protein serine/threonine kinase activity"/>
    <property type="evidence" value="ECO:0007669"/>
    <property type="project" value="UniProtKB-KW"/>
</dbReference>
<evidence type="ECO:0000256" key="7">
    <source>
        <dbReference type="ARBA" id="ARBA00022741"/>
    </source>
</evidence>
<accession>A7IAS4</accession>
<evidence type="ECO:0000256" key="6">
    <source>
        <dbReference type="ARBA" id="ARBA00022723"/>
    </source>
</evidence>
<keyword evidence="15" id="KW-1185">Reference proteome</keyword>
<dbReference type="Pfam" id="PF01163">
    <property type="entry name" value="RIO1"/>
    <property type="match status" value="1"/>
</dbReference>
<keyword evidence="9" id="KW-0067">ATP-binding</keyword>
<dbReference type="PANTHER" id="PTHR45852:SF1">
    <property type="entry name" value="SERINE_THREONINE-PROTEIN KINASE RIO2"/>
    <property type="match status" value="1"/>
</dbReference>
<dbReference type="Pfam" id="PF09202">
    <property type="entry name" value="Rio2_N"/>
    <property type="match status" value="1"/>
</dbReference>
<dbReference type="GO" id="GO:0030490">
    <property type="term" value="P:maturation of SSU-rRNA"/>
    <property type="evidence" value="ECO:0007669"/>
    <property type="project" value="TreeGrafter"/>
</dbReference>
<evidence type="ECO:0000313" key="15">
    <source>
        <dbReference type="Proteomes" id="UP000002408"/>
    </source>
</evidence>
<evidence type="ECO:0000256" key="5">
    <source>
        <dbReference type="ARBA" id="ARBA00022679"/>
    </source>
</evidence>
<keyword evidence="10" id="KW-0460">Magnesium</keyword>
<dbReference type="Proteomes" id="UP000002408">
    <property type="component" value="Chromosome"/>
</dbReference>
<dbReference type="InterPro" id="IPR030484">
    <property type="entry name" value="Rio2"/>
</dbReference>
<comment type="catalytic activity">
    <reaction evidence="12">
        <text>L-seryl-[protein] + ATP = O-phospho-L-seryl-[protein] + ADP + H(+)</text>
        <dbReference type="Rhea" id="RHEA:17989"/>
        <dbReference type="Rhea" id="RHEA-COMP:9863"/>
        <dbReference type="Rhea" id="RHEA-COMP:11604"/>
        <dbReference type="ChEBI" id="CHEBI:15378"/>
        <dbReference type="ChEBI" id="CHEBI:29999"/>
        <dbReference type="ChEBI" id="CHEBI:30616"/>
        <dbReference type="ChEBI" id="CHEBI:83421"/>
        <dbReference type="ChEBI" id="CHEBI:456216"/>
        <dbReference type="EC" id="2.7.11.1"/>
    </reaction>
</comment>
<keyword evidence="7" id="KW-0547">Nucleotide-binding</keyword>
<organism evidence="14 15">
    <name type="scientific">Methanoregula boonei (strain DSM 21154 / JCM 14090 / 6A8)</name>
    <dbReference type="NCBI Taxonomy" id="456442"/>
    <lineage>
        <taxon>Archaea</taxon>
        <taxon>Methanobacteriati</taxon>
        <taxon>Methanobacteriota</taxon>
        <taxon>Stenosarchaea group</taxon>
        <taxon>Methanomicrobia</taxon>
        <taxon>Methanomicrobiales</taxon>
        <taxon>Methanoregulaceae</taxon>
        <taxon>Methanoregula</taxon>
    </lineage>
</organism>
<dbReference type="InterPro" id="IPR036388">
    <property type="entry name" value="WH-like_DNA-bd_sf"/>
</dbReference>
<keyword evidence="4" id="KW-0723">Serine/threonine-protein kinase</keyword>
<comment type="catalytic activity">
    <reaction evidence="11">
        <text>L-threonyl-[protein] + ATP = O-phospho-L-threonyl-[protein] + ADP + H(+)</text>
        <dbReference type="Rhea" id="RHEA:46608"/>
        <dbReference type="Rhea" id="RHEA-COMP:11060"/>
        <dbReference type="Rhea" id="RHEA-COMP:11605"/>
        <dbReference type="ChEBI" id="CHEBI:15378"/>
        <dbReference type="ChEBI" id="CHEBI:30013"/>
        <dbReference type="ChEBI" id="CHEBI:30616"/>
        <dbReference type="ChEBI" id="CHEBI:61977"/>
        <dbReference type="ChEBI" id="CHEBI:456216"/>
        <dbReference type="EC" id="2.7.11.1"/>
    </reaction>
</comment>
<feature type="domain" description="RIO kinase" evidence="13">
    <location>
        <begin position="81"/>
        <end position="302"/>
    </location>
</feature>
<sequence>MHRAHDFIVCHITTLVPMVVAPERIRSLHKYEKAILTALERSMKRYEWVPLESLEQATGLSESEVNYRLSRLIQWGMVRFNPVPYDGYALVFGGYDTLALMTLVKKGAISALGAKIGEGKESVVHEALGLGPVAIKFHRVGQRSFNTPRLNREYLPETGSCPWLLASRLSAEREYLALNALHPKVSVPLPVAQNRNAVVMAKIEGPSLARCKLSDPAATLDAVLKNVRAAYQLGVIHADLSEFNILMEDDRPVIIDWPQWMETTHPNAAATLERDITNILAFFVRKYKLAYDPGETLRCVTA</sequence>
<dbReference type="GO" id="GO:0030688">
    <property type="term" value="C:preribosome, small subunit precursor"/>
    <property type="evidence" value="ECO:0007669"/>
    <property type="project" value="TreeGrafter"/>
</dbReference>
<dbReference type="eggNOG" id="arCOG01181">
    <property type="taxonomic scope" value="Archaea"/>
</dbReference>
<dbReference type="Gene3D" id="1.10.510.10">
    <property type="entry name" value="Transferase(Phosphotransferase) domain 1"/>
    <property type="match status" value="1"/>
</dbReference>
<evidence type="ECO:0000256" key="8">
    <source>
        <dbReference type="ARBA" id="ARBA00022777"/>
    </source>
</evidence>
<comment type="similarity">
    <text evidence="2">Belongs to the protein kinase superfamily. RIO-type Ser/Thr kinase family.</text>
</comment>
<dbReference type="GO" id="GO:0046872">
    <property type="term" value="F:metal ion binding"/>
    <property type="evidence" value="ECO:0007669"/>
    <property type="project" value="UniProtKB-KW"/>
</dbReference>
<evidence type="ECO:0000256" key="4">
    <source>
        <dbReference type="ARBA" id="ARBA00022527"/>
    </source>
</evidence>
<dbReference type="Gene3D" id="3.30.200.20">
    <property type="entry name" value="Phosphorylase Kinase, domain 1"/>
    <property type="match status" value="1"/>
</dbReference>
<dbReference type="EC" id="2.7.11.1" evidence="3"/>
<evidence type="ECO:0000256" key="12">
    <source>
        <dbReference type="ARBA" id="ARBA00048679"/>
    </source>
</evidence>
<dbReference type="InterPro" id="IPR018934">
    <property type="entry name" value="RIO_dom"/>
</dbReference>
<gene>
    <name evidence="14" type="ordered locus">Mboo_2321</name>
</gene>
<evidence type="ECO:0000256" key="3">
    <source>
        <dbReference type="ARBA" id="ARBA00012513"/>
    </source>
</evidence>
<keyword evidence="5" id="KW-0808">Transferase</keyword>
<dbReference type="PROSITE" id="PS01245">
    <property type="entry name" value="RIO1"/>
    <property type="match status" value="1"/>
</dbReference>
<dbReference type="GO" id="GO:0005829">
    <property type="term" value="C:cytosol"/>
    <property type="evidence" value="ECO:0007669"/>
    <property type="project" value="TreeGrafter"/>
</dbReference>
<evidence type="ECO:0000256" key="1">
    <source>
        <dbReference type="ARBA" id="ARBA00001946"/>
    </source>
</evidence>
<dbReference type="KEGG" id="mbn:Mboo_2321"/>
<dbReference type="SUPFAM" id="SSF46785">
    <property type="entry name" value="Winged helix' DNA-binding domain"/>
    <property type="match status" value="1"/>
</dbReference>
<dbReference type="InterPro" id="IPR011009">
    <property type="entry name" value="Kinase-like_dom_sf"/>
</dbReference>
<proteinExistence type="inferred from homology"/>
<evidence type="ECO:0000256" key="11">
    <source>
        <dbReference type="ARBA" id="ARBA00047899"/>
    </source>
</evidence>
<evidence type="ECO:0000256" key="10">
    <source>
        <dbReference type="ARBA" id="ARBA00022842"/>
    </source>
</evidence>
<dbReference type="GO" id="GO:0005524">
    <property type="term" value="F:ATP binding"/>
    <property type="evidence" value="ECO:0007669"/>
    <property type="project" value="UniProtKB-KW"/>
</dbReference>
<dbReference type="PANTHER" id="PTHR45852">
    <property type="entry name" value="SER/THR-PROTEIN KINASE RIO2"/>
    <property type="match status" value="1"/>
</dbReference>
<name>A7IAS4_METB6</name>
<dbReference type="InterPro" id="IPR000687">
    <property type="entry name" value="RIO_kinase"/>
</dbReference>
<dbReference type="SMART" id="SM00090">
    <property type="entry name" value="RIO"/>
    <property type="match status" value="1"/>
</dbReference>
<dbReference type="InterPro" id="IPR036390">
    <property type="entry name" value="WH_DNA-bd_sf"/>
</dbReference>
<dbReference type="EMBL" id="CP000780">
    <property type="protein sequence ID" value="ABS56835.1"/>
    <property type="molecule type" value="Genomic_DNA"/>
</dbReference>
<dbReference type="HOGENOM" id="CLU_018693_1_0_2"/>